<sequence>MKNSDKMRVQFEAAYEAKSFERNGRFDRAVLTRGGDDEYVIPQVQSAWWGWQTSLECLRVTNPFPVQMGDPDAAWAREVAEKSLRAQGLKVVG</sequence>
<dbReference type="EMBL" id="JAMDGY010000009">
    <property type="protein sequence ID" value="MDD0989400.1"/>
    <property type="molecule type" value="Genomic_DNA"/>
</dbReference>
<dbReference type="RefSeq" id="WP_273911414.1">
    <property type="nucleotide sequence ID" value="NZ_JAMDGX010000040.1"/>
</dbReference>
<evidence type="ECO:0000313" key="1">
    <source>
        <dbReference type="EMBL" id="MDD0989400.1"/>
    </source>
</evidence>
<gene>
    <name evidence="1" type="ORF">M5G11_02500</name>
</gene>
<keyword evidence="2" id="KW-1185">Reference proteome</keyword>
<dbReference type="InterPro" id="IPR058601">
    <property type="entry name" value="Phage_phiTE_015-like"/>
</dbReference>
<protein>
    <submittedName>
        <fullName evidence="1">Uncharacterized protein</fullName>
    </submittedName>
</protein>
<dbReference type="Proteomes" id="UP001148203">
    <property type="component" value="Unassembled WGS sequence"/>
</dbReference>
<reference evidence="1 2" key="1">
    <citation type="submission" date="2022-05" db="EMBL/GenBank/DDBJ databases">
        <title>Novel Pseudomonas spp. Isolated from a Rainbow Trout Aquaculture Facility.</title>
        <authorList>
            <person name="Testerman T."/>
            <person name="Graf J."/>
        </authorList>
    </citation>
    <scope>NUCLEOTIDE SEQUENCE [LARGE SCALE GENOMIC DNA]</scope>
    <source>
        <strain evidence="1 2">ID681</strain>
    </source>
</reference>
<name>A0ABT5NLJ0_9PSED</name>
<organism evidence="1 2">
    <name type="scientific">Pseudomonas fontis</name>
    <dbReference type="NCBI Taxonomy" id="2942633"/>
    <lineage>
        <taxon>Bacteria</taxon>
        <taxon>Pseudomonadati</taxon>
        <taxon>Pseudomonadota</taxon>
        <taxon>Gammaproteobacteria</taxon>
        <taxon>Pseudomonadales</taxon>
        <taxon>Pseudomonadaceae</taxon>
        <taxon>Pseudomonas</taxon>
    </lineage>
</organism>
<proteinExistence type="predicted"/>
<dbReference type="Pfam" id="PF26207">
    <property type="entry name" value="Phage_phiTE_015"/>
    <property type="match status" value="1"/>
</dbReference>
<evidence type="ECO:0000313" key="2">
    <source>
        <dbReference type="Proteomes" id="UP001148203"/>
    </source>
</evidence>
<accession>A0ABT5NLJ0</accession>
<comment type="caution">
    <text evidence="1">The sequence shown here is derived from an EMBL/GenBank/DDBJ whole genome shotgun (WGS) entry which is preliminary data.</text>
</comment>